<evidence type="ECO:0000313" key="4">
    <source>
        <dbReference type="Proteomes" id="UP000093159"/>
    </source>
</evidence>
<feature type="domain" description="HIT" evidence="2">
    <location>
        <begin position="3"/>
        <end position="109"/>
    </location>
</feature>
<comment type="caution">
    <text evidence="3">The sequence shown here is derived from an EMBL/GenBank/DDBJ whole genome shotgun (WGS) entry which is preliminary data.</text>
</comment>
<sequence>MCIFCKIVNKELPSSLILEDDNFLAFHDINPTRKVHALVIPKEHYESFEDAPSNIMGELSEFIKKVTKELNVSKSGYRMITNIGTDGGQEVSHLHFHIIGGEKVGRLVRDKKDL</sequence>
<dbReference type="Gene3D" id="3.30.428.10">
    <property type="entry name" value="HIT-like"/>
    <property type="match status" value="1"/>
</dbReference>
<dbReference type="Pfam" id="PF01230">
    <property type="entry name" value="HIT"/>
    <property type="match status" value="1"/>
</dbReference>
<dbReference type="InterPro" id="IPR001310">
    <property type="entry name" value="Histidine_triad_HIT"/>
</dbReference>
<accession>A0ABX2YF65</accession>
<evidence type="ECO:0000313" key="3">
    <source>
        <dbReference type="EMBL" id="OCL93512.1"/>
    </source>
</evidence>
<dbReference type="RefSeq" id="WP_066170088.1">
    <property type="nucleotide sequence ID" value="NZ_JANJGF010000001.1"/>
</dbReference>
<dbReference type="EC" id="3.-.-.-" evidence="3"/>
<proteinExistence type="predicted"/>
<dbReference type="PRINTS" id="PR00332">
    <property type="entry name" value="HISTRIAD"/>
</dbReference>
<dbReference type="PROSITE" id="PS00892">
    <property type="entry name" value="HIT_1"/>
    <property type="match status" value="1"/>
</dbReference>
<dbReference type="PANTHER" id="PTHR23089">
    <property type="entry name" value="HISTIDINE TRIAD HIT PROTEIN"/>
    <property type="match status" value="1"/>
</dbReference>
<name>A0ABX2YF65_9BACT</name>
<gene>
    <name evidence="3" type="ORF">AAX28_01055</name>
</gene>
<organism evidence="3 4">
    <name type="scientific">Arcobacter porcinus</name>
    <dbReference type="NCBI Taxonomy" id="1935204"/>
    <lineage>
        <taxon>Bacteria</taxon>
        <taxon>Pseudomonadati</taxon>
        <taxon>Campylobacterota</taxon>
        <taxon>Epsilonproteobacteria</taxon>
        <taxon>Campylobacterales</taxon>
        <taxon>Arcobacteraceae</taxon>
        <taxon>Arcobacter</taxon>
    </lineage>
</organism>
<dbReference type="Proteomes" id="UP000093159">
    <property type="component" value="Unassembled WGS sequence"/>
</dbReference>
<protein>
    <submittedName>
        <fullName evidence="3">HIT-like protein</fullName>
        <ecNumber evidence="3">3.-.-.-</ecNumber>
    </submittedName>
</protein>
<dbReference type="InterPro" id="IPR011146">
    <property type="entry name" value="HIT-like"/>
</dbReference>
<dbReference type="InterPro" id="IPR019808">
    <property type="entry name" value="Histidine_triad_CS"/>
</dbReference>
<evidence type="ECO:0000256" key="1">
    <source>
        <dbReference type="PROSITE-ProRule" id="PRU00464"/>
    </source>
</evidence>
<keyword evidence="3" id="KW-0378">Hydrolase</keyword>
<dbReference type="InterPro" id="IPR036265">
    <property type="entry name" value="HIT-like_sf"/>
</dbReference>
<reference evidence="3 4" key="1">
    <citation type="submission" date="2015-05" db="EMBL/GenBank/DDBJ databases">
        <authorList>
            <person name="Rovetto F."/>
            <person name="Cocolin L."/>
            <person name="Illeghems K."/>
            <person name="Van Nieuwerburgh F."/>
            <person name="Houf K."/>
        </authorList>
    </citation>
    <scope>NUCLEOTIDE SEQUENCE [LARGE SCALE GENOMIC DNA]</scope>
    <source>
        <strain evidence="3 4">117434</strain>
    </source>
</reference>
<dbReference type="PROSITE" id="PS51084">
    <property type="entry name" value="HIT_2"/>
    <property type="match status" value="1"/>
</dbReference>
<feature type="short sequence motif" description="Histidine triad motif" evidence="1">
    <location>
        <begin position="93"/>
        <end position="97"/>
    </location>
</feature>
<evidence type="ECO:0000259" key="2">
    <source>
        <dbReference type="PROSITE" id="PS51084"/>
    </source>
</evidence>
<dbReference type="CDD" id="cd01276">
    <property type="entry name" value="PKCI_related"/>
    <property type="match status" value="1"/>
</dbReference>
<dbReference type="EMBL" id="LDIR01000001">
    <property type="protein sequence ID" value="OCL93512.1"/>
    <property type="molecule type" value="Genomic_DNA"/>
</dbReference>
<dbReference type="GO" id="GO:0016787">
    <property type="term" value="F:hydrolase activity"/>
    <property type="evidence" value="ECO:0007669"/>
    <property type="project" value="UniProtKB-KW"/>
</dbReference>
<dbReference type="SUPFAM" id="SSF54197">
    <property type="entry name" value="HIT-like"/>
    <property type="match status" value="1"/>
</dbReference>
<keyword evidence="4" id="KW-1185">Reference proteome</keyword>